<dbReference type="EMBL" id="ML976987">
    <property type="protein sequence ID" value="KAF1958203.1"/>
    <property type="molecule type" value="Genomic_DNA"/>
</dbReference>
<dbReference type="AlphaFoldDB" id="A0A6A5TZ99"/>
<evidence type="ECO:0000313" key="2">
    <source>
        <dbReference type="Proteomes" id="UP000800035"/>
    </source>
</evidence>
<proteinExistence type="predicted"/>
<keyword evidence="2" id="KW-1185">Reference proteome</keyword>
<dbReference type="OrthoDB" id="3671334at2759"/>
<organism evidence="1 2">
    <name type="scientific">Byssothecium circinans</name>
    <dbReference type="NCBI Taxonomy" id="147558"/>
    <lineage>
        <taxon>Eukaryota</taxon>
        <taxon>Fungi</taxon>
        <taxon>Dikarya</taxon>
        <taxon>Ascomycota</taxon>
        <taxon>Pezizomycotina</taxon>
        <taxon>Dothideomycetes</taxon>
        <taxon>Pleosporomycetidae</taxon>
        <taxon>Pleosporales</taxon>
        <taxon>Massarineae</taxon>
        <taxon>Massarinaceae</taxon>
        <taxon>Byssothecium</taxon>
    </lineage>
</organism>
<evidence type="ECO:0000313" key="1">
    <source>
        <dbReference type="EMBL" id="KAF1958203.1"/>
    </source>
</evidence>
<accession>A0A6A5TZ99</accession>
<sequence>MLLLDSCPEIFQKITHELVSDIGVAKAWKLRSVCRTFAAEIDYDICANQLTKVVFYYIAHRILKHRIGRYIHNRIKAVREPSTPLLQKIKDMSEYLVEELELQSRKDRDECTASMCEGLQEAMSVSDFYYHSKNGDQTPQSSYNPFEAPLKLHEKLTAAMALGNIDLVCRLIPHLHSNFPISKFRSPLSIAVSQGYEAIVSLLVLSPQYRRFE</sequence>
<protein>
    <recommendedName>
        <fullName evidence="3">Ankyrin</fullName>
    </recommendedName>
</protein>
<evidence type="ECO:0008006" key="3">
    <source>
        <dbReference type="Google" id="ProtNLM"/>
    </source>
</evidence>
<name>A0A6A5TZ99_9PLEO</name>
<reference evidence="1" key="1">
    <citation type="journal article" date="2020" name="Stud. Mycol.">
        <title>101 Dothideomycetes genomes: a test case for predicting lifestyles and emergence of pathogens.</title>
        <authorList>
            <person name="Haridas S."/>
            <person name="Albert R."/>
            <person name="Binder M."/>
            <person name="Bloem J."/>
            <person name="Labutti K."/>
            <person name="Salamov A."/>
            <person name="Andreopoulos B."/>
            <person name="Baker S."/>
            <person name="Barry K."/>
            <person name="Bills G."/>
            <person name="Bluhm B."/>
            <person name="Cannon C."/>
            <person name="Castanera R."/>
            <person name="Culley D."/>
            <person name="Daum C."/>
            <person name="Ezra D."/>
            <person name="Gonzalez J."/>
            <person name="Henrissat B."/>
            <person name="Kuo A."/>
            <person name="Liang C."/>
            <person name="Lipzen A."/>
            <person name="Lutzoni F."/>
            <person name="Magnuson J."/>
            <person name="Mondo S."/>
            <person name="Nolan M."/>
            <person name="Ohm R."/>
            <person name="Pangilinan J."/>
            <person name="Park H.-J."/>
            <person name="Ramirez L."/>
            <person name="Alfaro M."/>
            <person name="Sun H."/>
            <person name="Tritt A."/>
            <person name="Yoshinaga Y."/>
            <person name="Zwiers L.-H."/>
            <person name="Turgeon B."/>
            <person name="Goodwin S."/>
            <person name="Spatafora J."/>
            <person name="Crous P."/>
            <person name="Grigoriev I."/>
        </authorList>
    </citation>
    <scope>NUCLEOTIDE SEQUENCE</scope>
    <source>
        <strain evidence="1">CBS 675.92</strain>
    </source>
</reference>
<gene>
    <name evidence="1" type="ORF">CC80DRAFT_546443</name>
</gene>
<dbReference type="Proteomes" id="UP000800035">
    <property type="component" value="Unassembled WGS sequence"/>
</dbReference>